<feature type="repeat" description="ANK" evidence="3">
    <location>
        <begin position="169"/>
        <end position="201"/>
    </location>
</feature>
<dbReference type="AlphaFoldDB" id="A0A226EIV2"/>
<dbReference type="PROSITE" id="PS50088">
    <property type="entry name" value="ANK_REPEAT"/>
    <property type="match status" value="2"/>
</dbReference>
<dbReference type="EMBL" id="LNIX01000003">
    <property type="protein sequence ID" value="OXA57389.1"/>
    <property type="molecule type" value="Genomic_DNA"/>
</dbReference>
<dbReference type="SMART" id="SM00248">
    <property type="entry name" value="ANK"/>
    <property type="match status" value="6"/>
</dbReference>
<feature type="repeat" description="ANK" evidence="3">
    <location>
        <begin position="101"/>
        <end position="133"/>
    </location>
</feature>
<evidence type="ECO:0000313" key="4">
    <source>
        <dbReference type="EMBL" id="OXA57389.1"/>
    </source>
</evidence>
<keyword evidence="1" id="KW-0677">Repeat</keyword>
<reference evidence="4 5" key="1">
    <citation type="submission" date="2015-12" db="EMBL/GenBank/DDBJ databases">
        <title>The genome of Folsomia candida.</title>
        <authorList>
            <person name="Faddeeva A."/>
            <person name="Derks M.F."/>
            <person name="Anvar Y."/>
            <person name="Smit S."/>
            <person name="Van Straalen N."/>
            <person name="Roelofs D."/>
        </authorList>
    </citation>
    <scope>NUCLEOTIDE SEQUENCE [LARGE SCALE GENOMIC DNA]</scope>
    <source>
        <strain evidence="4 5">VU population</strain>
        <tissue evidence="4">Whole body</tissue>
    </source>
</reference>
<dbReference type="PANTHER" id="PTHR24198">
    <property type="entry name" value="ANKYRIN REPEAT AND PROTEIN KINASE DOMAIN-CONTAINING PROTEIN"/>
    <property type="match status" value="1"/>
</dbReference>
<dbReference type="SUPFAM" id="SSF48403">
    <property type="entry name" value="Ankyrin repeat"/>
    <property type="match status" value="1"/>
</dbReference>
<evidence type="ECO:0000256" key="3">
    <source>
        <dbReference type="PROSITE-ProRule" id="PRU00023"/>
    </source>
</evidence>
<evidence type="ECO:0000256" key="1">
    <source>
        <dbReference type="ARBA" id="ARBA00022737"/>
    </source>
</evidence>
<keyword evidence="5" id="KW-1185">Reference proteome</keyword>
<dbReference type="OrthoDB" id="542841at2759"/>
<name>A0A226EIV2_FOLCA</name>
<dbReference type="InterPro" id="IPR036770">
    <property type="entry name" value="Ankyrin_rpt-contain_sf"/>
</dbReference>
<gene>
    <name evidence="4" type="ORF">Fcan01_06399</name>
</gene>
<dbReference type="Proteomes" id="UP000198287">
    <property type="component" value="Unassembled WGS sequence"/>
</dbReference>
<evidence type="ECO:0000313" key="5">
    <source>
        <dbReference type="Proteomes" id="UP000198287"/>
    </source>
</evidence>
<comment type="caution">
    <text evidence="4">The sequence shown here is derived from an EMBL/GenBank/DDBJ whole genome shotgun (WGS) entry which is preliminary data.</text>
</comment>
<dbReference type="InterPro" id="IPR002110">
    <property type="entry name" value="Ankyrin_rpt"/>
</dbReference>
<organism evidence="4 5">
    <name type="scientific">Folsomia candida</name>
    <name type="common">Springtail</name>
    <dbReference type="NCBI Taxonomy" id="158441"/>
    <lineage>
        <taxon>Eukaryota</taxon>
        <taxon>Metazoa</taxon>
        <taxon>Ecdysozoa</taxon>
        <taxon>Arthropoda</taxon>
        <taxon>Hexapoda</taxon>
        <taxon>Collembola</taxon>
        <taxon>Entomobryomorpha</taxon>
        <taxon>Isotomoidea</taxon>
        <taxon>Isotomidae</taxon>
        <taxon>Proisotominae</taxon>
        <taxon>Folsomia</taxon>
    </lineage>
</organism>
<dbReference type="PROSITE" id="PS50297">
    <property type="entry name" value="ANK_REP_REGION"/>
    <property type="match status" value="1"/>
</dbReference>
<dbReference type="Pfam" id="PF12796">
    <property type="entry name" value="Ank_2"/>
    <property type="match status" value="1"/>
</dbReference>
<dbReference type="STRING" id="158441.A0A226EIV2"/>
<keyword evidence="2 3" id="KW-0040">ANK repeat</keyword>
<dbReference type="Gene3D" id="1.25.40.20">
    <property type="entry name" value="Ankyrin repeat-containing domain"/>
    <property type="match status" value="2"/>
</dbReference>
<protein>
    <submittedName>
        <fullName evidence="4">Ankyrin repeat domain-containing protein 12</fullName>
    </submittedName>
</protein>
<accession>A0A226EIV2</accession>
<proteinExistence type="predicted"/>
<dbReference type="PANTHER" id="PTHR24198:SF165">
    <property type="entry name" value="ANKYRIN REPEAT-CONTAINING PROTEIN-RELATED"/>
    <property type="match status" value="1"/>
</dbReference>
<sequence length="765" mass="87215">MEAELLSKLKAGHVTDFWTWLSKQPTKPLNKIFITGQVALSNYRPSCDVPHLFALVHLLTESGTSAEEEENVKCIFKKYIQAGCNINQTTDTLPSTKRSRKGFTPLLLAIEQRKCLVTKVLIELGADVNISDFVGYSPLYWVALVASNVEMMKCLLDNGAEIVNDGHGDVRPLLHVAVDEGRVVIVDYLLGIGLNVNTPSVYAVLQEQYWCACDTKSRYDCGVLNQYRRDLAITPLGRAVRMKKLDVLSVLLRHPDSIVSLDDLHYCILEGDSQMANMIMPKVEKKLLKCDKVQGTDILILHQLGSRAFDFECNETKQLIQTYVEHGFDINSTSTIKEDLSFIESTLLLSAIKNNPMNFELMHFLVTLGADPFIKIGPKSAFNIATSRNDIKMAEVFMNARMDISNRMKEFEDIFQMRVNDKMSQLNYIKTFVPNVQLDCKHLFKSTESGNEFLVEFILQMMPKDSSLFMRQNYSKLIGNLETEEEMPTLLENFVEKSLGNWETIEYVCLPSVMQVVRGFLTRGYDLYQNQTKPLTSTIVNATLYLPSSQHDDALILFKELLSFPKINWAPKPSRAYPLPINGVIQKLSVCPLAVRLGQQNNLALFRETGDDDQDLHFDDEYSPIYPRMYSSRCIEPESTGVVILESLLDNGVYADHINLTNLLKCHPCLIQYLQVLKKLWWAGGEMDFYEIENLFDDAVLQLIGKEELVLNFREWMKIGKQKNCTLQRFVGICIRKSMKYHNMDNLMCHVLPTRAIKELMTSPD</sequence>
<evidence type="ECO:0000256" key="2">
    <source>
        <dbReference type="ARBA" id="ARBA00023043"/>
    </source>
</evidence>